<keyword evidence="7 9" id="KW-0472">Membrane</keyword>
<gene>
    <name evidence="10" type="ORF">L336_0114</name>
</gene>
<keyword evidence="4" id="KW-1003">Cell membrane</keyword>
<dbReference type="PRINTS" id="PR00783">
    <property type="entry name" value="MINTRINSICP"/>
</dbReference>
<dbReference type="OrthoDB" id="9807293at2"/>
<dbReference type="Pfam" id="PF00230">
    <property type="entry name" value="MIP"/>
    <property type="match status" value="1"/>
</dbReference>
<evidence type="ECO:0000256" key="1">
    <source>
        <dbReference type="ARBA" id="ARBA00004651"/>
    </source>
</evidence>
<dbReference type="AlphaFoldDB" id="R4PUK4"/>
<dbReference type="PANTHER" id="PTHR19139:SF199">
    <property type="entry name" value="MIP17260P"/>
    <property type="match status" value="1"/>
</dbReference>
<feature type="transmembrane region" description="Helical" evidence="9">
    <location>
        <begin position="205"/>
        <end position="225"/>
    </location>
</feature>
<evidence type="ECO:0000256" key="8">
    <source>
        <dbReference type="RuleBase" id="RU000477"/>
    </source>
</evidence>
<dbReference type="STRING" id="1332188.L336_0114"/>
<dbReference type="InterPro" id="IPR023271">
    <property type="entry name" value="Aquaporin-like"/>
</dbReference>
<feature type="transmembrane region" description="Helical" evidence="9">
    <location>
        <begin position="60"/>
        <end position="85"/>
    </location>
</feature>
<evidence type="ECO:0000313" key="10">
    <source>
        <dbReference type="EMBL" id="AGL61825.1"/>
    </source>
</evidence>
<keyword evidence="5 8" id="KW-0812">Transmembrane</keyword>
<evidence type="ECO:0000256" key="2">
    <source>
        <dbReference type="ARBA" id="ARBA00006175"/>
    </source>
</evidence>
<feature type="transmembrane region" description="Helical" evidence="9">
    <location>
        <begin position="286"/>
        <end position="308"/>
    </location>
</feature>
<dbReference type="EMBL" id="CP005957">
    <property type="protein sequence ID" value="AGL61825.1"/>
    <property type="molecule type" value="Genomic_DNA"/>
</dbReference>
<dbReference type="Gene3D" id="1.20.1080.10">
    <property type="entry name" value="Glycerol uptake facilitator protein"/>
    <property type="match status" value="1"/>
</dbReference>
<accession>R4PUK4</accession>
<evidence type="ECO:0000256" key="6">
    <source>
        <dbReference type="ARBA" id="ARBA00022989"/>
    </source>
</evidence>
<keyword evidence="11" id="KW-1185">Reference proteome</keyword>
<dbReference type="InterPro" id="IPR022357">
    <property type="entry name" value="MIP_CS"/>
</dbReference>
<protein>
    <recommendedName>
        <fullName evidence="12">Major intrinsic protein</fullName>
    </recommendedName>
</protein>
<dbReference type="PANTHER" id="PTHR19139">
    <property type="entry name" value="AQUAPORIN TRANSPORTER"/>
    <property type="match status" value="1"/>
</dbReference>
<organism evidence="10 11">
    <name type="scientific">Candidatus Saccharimonas aalborgensis</name>
    <dbReference type="NCBI Taxonomy" id="1332188"/>
    <lineage>
        <taxon>Bacteria</taxon>
        <taxon>Candidatus Saccharimonadota</taxon>
        <taxon>Candidatus Saccharimonadia</taxon>
        <taxon>Candidatus Saccharimonadales</taxon>
        <taxon>Candidatus Saccharimonadaceae</taxon>
        <taxon>Candidatus Saccharimonas</taxon>
    </lineage>
</organism>
<dbReference type="PATRIC" id="fig|1332188.3.peg.115"/>
<feature type="transmembrane region" description="Helical" evidence="9">
    <location>
        <begin position="134"/>
        <end position="154"/>
    </location>
</feature>
<evidence type="ECO:0000256" key="3">
    <source>
        <dbReference type="ARBA" id="ARBA00022448"/>
    </source>
</evidence>
<comment type="similarity">
    <text evidence="2 8">Belongs to the MIP/aquaporin (TC 1.A.8) family.</text>
</comment>
<evidence type="ECO:0000313" key="11">
    <source>
        <dbReference type="Proteomes" id="UP000013893"/>
    </source>
</evidence>
<dbReference type="GO" id="GO:0015250">
    <property type="term" value="F:water channel activity"/>
    <property type="evidence" value="ECO:0007669"/>
    <property type="project" value="TreeGrafter"/>
</dbReference>
<evidence type="ECO:0000256" key="7">
    <source>
        <dbReference type="ARBA" id="ARBA00023136"/>
    </source>
</evidence>
<dbReference type="HOGENOM" id="CLU_893370_0_0_0"/>
<dbReference type="PROSITE" id="PS00221">
    <property type="entry name" value="MIP"/>
    <property type="match status" value="1"/>
</dbReference>
<dbReference type="GO" id="GO:0005886">
    <property type="term" value="C:plasma membrane"/>
    <property type="evidence" value="ECO:0007669"/>
    <property type="project" value="UniProtKB-SubCell"/>
</dbReference>
<comment type="subcellular location">
    <subcellularLocation>
        <location evidence="1">Cell membrane</location>
        <topology evidence="1">Multi-pass membrane protein</topology>
    </subcellularLocation>
</comment>
<feature type="transmembrane region" description="Helical" evidence="9">
    <location>
        <begin position="91"/>
        <end position="113"/>
    </location>
</feature>
<dbReference type="InterPro" id="IPR000425">
    <property type="entry name" value="MIP"/>
</dbReference>
<dbReference type="Proteomes" id="UP000013893">
    <property type="component" value="Chromosome"/>
</dbReference>
<evidence type="ECO:0008006" key="12">
    <source>
        <dbReference type="Google" id="ProtNLM"/>
    </source>
</evidence>
<dbReference type="SUPFAM" id="SSF81338">
    <property type="entry name" value="Aquaporin-like"/>
    <property type="match status" value="1"/>
</dbReference>
<keyword evidence="6 9" id="KW-1133">Transmembrane helix</keyword>
<name>R4PUK4_9BACT</name>
<evidence type="ECO:0000256" key="5">
    <source>
        <dbReference type="ARBA" id="ARBA00022692"/>
    </source>
</evidence>
<sequence length="316" mass="33320">MATKKAASTKKATVKKPAVAAKTTKTKVTVKPLAKEVTHPAKSVAHPTVRVKRERTNLALPGNVVNIVFAELIGTFVLTLVALLAAQTVDVLYVGLTLVVLVLAIGAISGAHVNPAVTFAQWTMRRLKGVLVPFYWGAQFLGSMLAVIVMNLVAGGTLKLDFSHMGWNVFDWSVFGIELTATAIFVFGLSAVLSRRDLANTSRALGVGLSLMVGLVVGGGLVSTLQTNVQKSLANSSITSPDQIPHALRVTNATLNPAVALAVTERPDSAFSRAGDTKNDKQYSRLSIEVITATLVGAALGGNLYLLLAGRRNTVL</sequence>
<keyword evidence="3 8" id="KW-0813">Transport</keyword>
<dbReference type="InterPro" id="IPR034294">
    <property type="entry name" value="Aquaporin_transptr"/>
</dbReference>
<evidence type="ECO:0000256" key="4">
    <source>
        <dbReference type="ARBA" id="ARBA00022475"/>
    </source>
</evidence>
<feature type="transmembrane region" description="Helical" evidence="9">
    <location>
        <begin position="174"/>
        <end position="193"/>
    </location>
</feature>
<dbReference type="KEGG" id="saal:L336_0114"/>
<reference evidence="10 11" key="1">
    <citation type="journal article" date="2013" name="Nat. Biotechnol.">
        <title>Genome sequences of rare, uncultured bacteria obtained by differential coverage binning of multiple metagenomes.</title>
        <authorList>
            <person name="Albertsen M."/>
            <person name="Hugenholtz P."/>
            <person name="Skarshewski A."/>
            <person name="Nielsen K.L."/>
            <person name="Tyson G.W."/>
            <person name="Nielsen P.H."/>
        </authorList>
    </citation>
    <scope>NUCLEOTIDE SEQUENCE [LARGE SCALE GENOMIC DNA]</scope>
    <source>
        <strain evidence="10">TM71</strain>
    </source>
</reference>
<proteinExistence type="inferred from homology"/>
<dbReference type="RefSeq" id="WP_015641276.1">
    <property type="nucleotide sequence ID" value="NC_021219.1"/>
</dbReference>
<evidence type="ECO:0000256" key="9">
    <source>
        <dbReference type="SAM" id="Phobius"/>
    </source>
</evidence>